<comment type="catalytic activity">
    <reaction evidence="1 15">
        <text>(2R)-3-phosphoglycerate + ATP = (2R)-3-phospho-glyceroyl phosphate + ADP</text>
        <dbReference type="Rhea" id="RHEA:14801"/>
        <dbReference type="ChEBI" id="CHEBI:30616"/>
        <dbReference type="ChEBI" id="CHEBI:57604"/>
        <dbReference type="ChEBI" id="CHEBI:58272"/>
        <dbReference type="ChEBI" id="CHEBI:456216"/>
        <dbReference type="EC" id="2.7.2.3"/>
    </reaction>
</comment>
<dbReference type="InterPro" id="IPR001576">
    <property type="entry name" value="Phosphoglycerate_kinase"/>
</dbReference>
<dbReference type="FunFam" id="3.40.50.1260:FF:000003">
    <property type="entry name" value="Phosphoglycerate kinase"/>
    <property type="match status" value="1"/>
</dbReference>
<dbReference type="GO" id="GO:0006094">
    <property type="term" value="P:gluconeogenesis"/>
    <property type="evidence" value="ECO:0007669"/>
    <property type="project" value="TreeGrafter"/>
</dbReference>
<keyword evidence="9" id="KW-0479">Metal-binding</keyword>
<dbReference type="HAMAP" id="MF_00145">
    <property type="entry name" value="Phosphoglyc_kinase"/>
    <property type="match status" value="1"/>
</dbReference>
<dbReference type="PANTHER" id="PTHR11406:SF0">
    <property type="entry name" value="PHOSPHOGLYCERATE KINASE"/>
    <property type="match status" value="1"/>
</dbReference>
<feature type="region of interest" description="Disordered" evidence="17">
    <location>
        <begin position="59"/>
        <end position="84"/>
    </location>
</feature>
<evidence type="ECO:0000256" key="7">
    <source>
        <dbReference type="ARBA" id="ARBA00016471"/>
    </source>
</evidence>
<dbReference type="OrthoDB" id="1653275at2759"/>
<dbReference type="InterPro" id="IPR015911">
    <property type="entry name" value="Phosphoglycerate_kinase_CS"/>
</dbReference>
<dbReference type="GO" id="GO:0046872">
    <property type="term" value="F:metal ion binding"/>
    <property type="evidence" value="ECO:0007669"/>
    <property type="project" value="UniProtKB-KW"/>
</dbReference>
<gene>
    <name evidence="18" type="primary">pgk-1</name>
    <name evidence="18" type="ORF">AK812_SmicGene15207</name>
</gene>
<evidence type="ECO:0000256" key="12">
    <source>
        <dbReference type="ARBA" id="ARBA00022840"/>
    </source>
</evidence>
<proteinExistence type="inferred from homology"/>
<evidence type="ECO:0000313" key="18">
    <source>
        <dbReference type="EMBL" id="OLQ01971.1"/>
    </source>
</evidence>
<evidence type="ECO:0000256" key="10">
    <source>
        <dbReference type="ARBA" id="ARBA00022741"/>
    </source>
</evidence>
<dbReference type="GO" id="GO:0005829">
    <property type="term" value="C:cytosol"/>
    <property type="evidence" value="ECO:0007669"/>
    <property type="project" value="TreeGrafter"/>
</dbReference>
<dbReference type="GO" id="GO:0004618">
    <property type="term" value="F:phosphoglycerate kinase activity"/>
    <property type="evidence" value="ECO:0007669"/>
    <property type="project" value="UniProtKB-EC"/>
</dbReference>
<evidence type="ECO:0000256" key="17">
    <source>
        <dbReference type="SAM" id="MobiDB-lite"/>
    </source>
</evidence>
<keyword evidence="12" id="KW-0067">ATP-binding</keyword>
<evidence type="ECO:0000256" key="3">
    <source>
        <dbReference type="ARBA" id="ARBA00004838"/>
    </source>
</evidence>
<dbReference type="GO" id="GO:0006096">
    <property type="term" value="P:glycolytic process"/>
    <property type="evidence" value="ECO:0007669"/>
    <property type="project" value="UniProtKB-UniPathway"/>
</dbReference>
<evidence type="ECO:0000256" key="8">
    <source>
        <dbReference type="ARBA" id="ARBA00022679"/>
    </source>
</evidence>
<sequence>MEAFLSELEYVTDALVREVQFNCKQMKKSIKSHYLANCGEISKQLAPRSIGLRSASFSGLAGSENETSRHGLQERNQSGPRQVPVASQLAEGLEAMPGIFSDTPPQLSHFVSLASKAWCIIWARLRPTCAKQMAKELGQGNPTGYWTGPLLDPASHEEFFYCGAAGIRVSQNPCQELNFVLRCAEQLQSSGAFPIMPFGVAEEENTRQDIAESQAGPLCEEATRPVQQLRSRSTGADCKSVSVDVDAAQSSMFEDVLPSVYKSHRLWALAGRFPFDFAHPHGSSRRRRILKTHRVAQTHCEDTPDRWVAEQHVTERRLQGIPATTHIEFENCEEVMCSLMVTCSGSCFSPPGPPPVSLALSTLLMARSSSVLAGGLLGAASLGGLAFLAPGQSRPQPVQQEVAHTQGFLASSTGTSTSSTGAVQGVAGALVVAGLSVAAVRGASAASRQQGIKPRAAKSVVACRSLAKLKIDGVDLKDKRVFIRVDFNVPQDKKDPNIITNTARIDAALPTIKYALDNGAKSVVLCSHLGRPNGQKDKVLAAYVGDLTRRLAPGPKHEDEKFSMKPVAKVVEEKLGRPVKLMNDVVGEEVEAACADPEPGTVILLENSRYYVEEEGKGKDADGNKVRLRSSGPVVRGPQVKADADQVKKFRASLAKLADIYCSDAFGTAHRAHSSMVGEGYPVKCSGFLLAKELDYFAKVVDAPTRPVCGILGGAKVADKIQLIMNLLDKVDIMIIGGGMAFTFIKEAGVDIGNSLYDEEGAKLVPEIRKKAEEKGVELILPVDFVCSSKFGDDGEIQEGDMSTGVPEGFLGLDIGPKSIEMNDEAIKKSKTIVWNGPMGVFEMEAFEKGTKQMMETIVSVTKDGAVSVIGGGDTATACKKYDTVDKVSHCSTGGGASLELLEGKLLPGVAALDDA</sequence>
<evidence type="ECO:0000256" key="14">
    <source>
        <dbReference type="ARBA" id="ARBA00023152"/>
    </source>
</evidence>
<evidence type="ECO:0000256" key="4">
    <source>
        <dbReference type="ARBA" id="ARBA00008982"/>
    </source>
</evidence>
<dbReference type="EC" id="2.7.2.3" evidence="6 15"/>
<reference evidence="18 19" key="1">
    <citation type="submission" date="2016-02" db="EMBL/GenBank/DDBJ databases">
        <title>Genome analysis of coral dinoflagellate symbionts highlights evolutionary adaptations to a symbiotic lifestyle.</title>
        <authorList>
            <person name="Aranda M."/>
            <person name="Li Y."/>
            <person name="Liew Y.J."/>
            <person name="Baumgarten S."/>
            <person name="Simakov O."/>
            <person name="Wilson M."/>
            <person name="Piel J."/>
            <person name="Ashoor H."/>
            <person name="Bougouffa S."/>
            <person name="Bajic V.B."/>
            <person name="Ryu T."/>
            <person name="Ravasi T."/>
            <person name="Bayer T."/>
            <person name="Micklem G."/>
            <person name="Kim H."/>
            <person name="Bhak J."/>
            <person name="Lajeunesse T.C."/>
            <person name="Voolstra C.R."/>
        </authorList>
    </citation>
    <scope>NUCLEOTIDE SEQUENCE [LARGE SCALE GENOMIC DNA]</scope>
    <source>
        <strain evidence="18 19">CCMP2467</strain>
    </source>
</reference>
<dbReference type="PANTHER" id="PTHR11406">
    <property type="entry name" value="PHOSPHOGLYCERATE KINASE"/>
    <property type="match status" value="1"/>
</dbReference>
<dbReference type="SUPFAM" id="SSF53748">
    <property type="entry name" value="Phosphoglycerate kinase"/>
    <property type="match status" value="1"/>
</dbReference>
<dbReference type="GO" id="GO:0043531">
    <property type="term" value="F:ADP binding"/>
    <property type="evidence" value="ECO:0007669"/>
    <property type="project" value="TreeGrafter"/>
</dbReference>
<evidence type="ECO:0000256" key="9">
    <source>
        <dbReference type="ARBA" id="ARBA00022723"/>
    </source>
</evidence>
<protein>
    <recommendedName>
        <fullName evidence="7 15">Phosphoglycerate kinase</fullName>
        <ecNumber evidence="6 15">2.7.2.3</ecNumber>
    </recommendedName>
</protein>
<evidence type="ECO:0000256" key="5">
    <source>
        <dbReference type="ARBA" id="ARBA00011245"/>
    </source>
</evidence>
<evidence type="ECO:0000256" key="1">
    <source>
        <dbReference type="ARBA" id="ARBA00000642"/>
    </source>
</evidence>
<dbReference type="Proteomes" id="UP000186817">
    <property type="component" value="Unassembled WGS sequence"/>
</dbReference>
<evidence type="ECO:0000256" key="11">
    <source>
        <dbReference type="ARBA" id="ARBA00022777"/>
    </source>
</evidence>
<organism evidence="18 19">
    <name type="scientific">Symbiodinium microadriaticum</name>
    <name type="common">Dinoflagellate</name>
    <name type="synonym">Zooxanthella microadriatica</name>
    <dbReference type="NCBI Taxonomy" id="2951"/>
    <lineage>
        <taxon>Eukaryota</taxon>
        <taxon>Sar</taxon>
        <taxon>Alveolata</taxon>
        <taxon>Dinophyceae</taxon>
        <taxon>Suessiales</taxon>
        <taxon>Symbiodiniaceae</taxon>
        <taxon>Symbiodinium</taxon>
    </lineage>
</organism>
<dbReference type="InterPro" id="IPR015824">
    <property type="entry name" value="Phosphoglycerate_kinase_N"/>
</dbReference>
<evidence type="ECO:0000256" key="13">
    <source>
        <dbReference type="ARBA" id="ARBA00022842"/>
    </source>
</evidence>
<name>A0A1Q9E3J0_SYMMI</name>
<dbReference type="PROSITE" id="PS00111">
    <property type="entry name" value="PGLYCERATE_KINASE"/>
    <property type="match status" value="1"/>
</dbReference>
<keyword evidence="13" id="KW-0460">Magnesium</keyword>
<dbReference type="FunFam" id="3.40.50.1260:FF:000005">
    <property type="entry name" value="Phosphoglycerate kinase"/>
    <property type="match status" value="1"/>
</dbReference>
<comment type="cofactor">
    <cofactor evidence="2">
        <name>Mg(2+)</name>
        <dbReference type="ChEBI" id="CHEBI:18420"/>
    </cofactor>
</comment>
<evidence type="ECO:0000313" key="19">
    <source>
        <dbReference type="Proteomes" id="UP000186817"/>
    </source>
</evidence>
<comment type="caution">
    <text evidence="18">The sequence shown here is derived from an EMBL/GenBank/DDBJ whole genome shotgun (WGS) entry which is preliminary data.</text>
</comment>
<comment type="similarity">
    <text evidence="4 15">Belongs to the phosphoglycerate kinase family.</text>
</comment>
<dbReference type="InterPro" id="IPR036043">
    <property type="entry name" value="Phosphoglycerate_kinase_sf"/>
</dbReference>
<dbReference type="CDD" id="cd00318">
    <property type="entry name" value="Phosphoglycerate_kinase"/>
    <property type="match status" value="1"/>
</dbReference>
<dbReference type="PRINTS" id="PR00477">
    <property type="entry name" value="PHGLYCKINASE"/>
</dbReference>
<evidence type="ECO:0000256" key="15">
    <source>
        <dbReference type="RuleBase" id="RU000532"/>
    </source>
</evidence>
<comment type="pathway">
    <text evidence="3 15">Carbohydrate degradation; glycolysis; pyruvate from D-glyceraldehyde 3-phosphate: step 2/5.</text>
</comment>
<keyword evidence="11 15" id="KW-0418">Kinase</keyword>
<evidence type="ECO:0000256" key="6">
    <source>
        <dbReference type="ARBA" id="ARBA00013061"/>
    </source>
</evidence>
<evidence type="ECO:0000256" key="16">
    <source>
        <dbReference type="RuleBase" id="RU000696"/>
    </source>
</evidence>
<keyword evidence="8 15" id="KW-0808">Transferase</keyword>
<dbReference type="EMBL" id="LSRX01000276">
    <property type="protein sequence ID" value="OLQ01971.1"/>
    <property type="molecule type" value="Genomic_DNA"/>
</dbReference>
<keyword evidence="19" id="KW-1185">Reference proteome</keyword>
<keyword evidence="14" id="KW-0324">Glycolysis</keyword>
<dbReference type="AlphaFoldDB" id="A0A1Q9E3J0"/>
<keyword evidence="10" id="KW-0547">Nucleotide-binding</keyword>
<evidence type="ECO:0000256" key="2">
    <source>
        <dbReference type="ARBA" id="ARBA00001946"/>
    </source>
</evidence>
<dbReference type="Gene3D" id="3.40.50.1260">
    <property type="entry name" value="Phosphoglycerate kinase, N-terminal domain"/>
    <property type="match status" value="3"/>
</dbReference>
<dbReference type="UniPathway" id="UPA00109">
    <property type="reaction ID" value="UER00185"/>
</dbReference>
<dbReference type="GO" id="GO:0005524">
    <property type="term" value="F:ATP binding"/>
    <property type="evidence" value="ECO:0007669"/>
    <property type="project" value="UniProtKB-KW"/>
</dbReference>
<accession>A0A1Q9E3J0</accession>
<dbReference type="Pfam" id="PF00162">
    <property type="entry name" value="PGK"/>
    <property type="match status" value="1"/>
</dbReference>
<comment type="subunit">
    <text evidence="5 16">Monomer.</text>
</comment>